<evidence type="ECO:0000259" key="1">
    <source>
        <dbReference type="Pfam" id="PF12680"/>
    </source>
</evidence>
<evidence type="ECO:0000313" key="2">
    <source>
        <dbReference type="EMBL" id="TDK27964.1"/>
    </source>
</evidence>
<dbReference type="AlphaFoldDB" id="A0A4V3AMS7"/>
<dbReference type="SUPFAM" id="SSF54427">
    <property type="entry name" value="NTF2-like"/>
    <property type="match status" value="1"/>
</dbReference>
<name>A0A4V3AMS7_9MICC</name>
<organism evidence="2 3">
    <name type="scientific">Arthrobacter crusticola</name>
    <dbReference type="NCBI Taxonomy" id="2547960"/>
    <lineage>
        <taxon>Bacteria</taxon>
        <taxon>Bacillati</taxon>
        <taxon>Actinomycetota</taxon>
        <taxon>Actinomycetes</taxon>
        <taxon>Micrococcales</taxon>
        <taxon>Micrococcaceae</taxon>
        <taxon>Arthrobacter</taxon>
    </lineage>
</organism>
<keyword evidence="3" id="KW-1185">Reference proteome</keyword>
<accession>A0A4V3AMS7</accession>
<dbReference type="OrthoDB" id="6692273at2"/>
<comment type="caution">
    <text evidence="2">The sequence shown here is derived from an EMBL/GenBank/DDBJ whole genome shotgun (WGS) entry which is preliminary data.</text>
</comment>
<dbReference type="Pfam" id="PF12680">
    <property type="entry name" value="SnoaL_2"/>
    <property type="match status" value="1"/>
</dbReference>
<gene>
    <name evidence="2" type="ORF">E2F48_02315</name>
</gene>
<feature type="domain" description="SnoaL-like" evidence="1">
    <location>
        <begin position="27"/>
        <end position="126"/>
    </location>
</feature>
<dbReference type="Proteomes" id="UP000295411">
    <property type="component" value="Unassembled WGS sequence"/>
</dbReference>
<reference evidence="2 3" key="1">
    <citation type="submission" date="2019-03" db="EMBL/GenBank/DDBJ databases">
        <title>Arthrobacter sp. nov., an bacterium isolated from biocrust in Mu Us Desert.</title>
        <authorList>
            <person name="Lixiong L."/>
        </authorList>
    </citation>
    <scope>NUCLEOTIDE SEQUENCE [LARGE SCALE GENOMIC DNA]</scope>
    <source>
        <strain evidence="2 3">SLN-3</strain>
    </source>
</reference>
<protein>
    <submittedName>
        <fullName evidence="2">Nuclear transport factor 2 family protein</fullName>
    </submittedName>
</protein>
<dbReference type="InterPro" id="IPR037401">
    <property type="entry name" value="SnoaL-like"/>
</dbReference>
<dbReference type="EMBL" id="SMTK01000001">
    <property type="protein sequence ID" value="TDK27964.1"/>
    <property type="molecule type" value="Genomic_DNA"/>
</dbReference>
<sequence length="139" mass="15231">MGKGPWPRCPRTAWKGGAMQMDMETVARAFSGHKFEDAIPRLNDDIDWELVGGEDVHGKPAVVRICESLTEDLTDVHTDFEQFRVMVAGESVIVDSVARYAGADGSLSRVASCDIYDFAQGRVARIRSYNVELAPDGPA</sequence>
<proteinExistence type="predicted"/>
<dbReference type="InterPro" id="IPR032710">
    <property type="entry name" value="NTF2-like_dom_sf"/>
</dbReference>
<dbReference type="Gene3D" id="3.10.450.50">
    <property type="match status" value="1"/>
</dbReference>
<evidence type="ECO:0000313" key="3">
    <source>
        <dbReference type="Proteomes" id="UP000295411"/>
    </source>
</evidence>